<dbReference type="InterPro" id="IPR017585">
    <property type="entry name" value="SAF_FlgA"/>
</dbReference>
<evidence type="ECO:0000259" key="8">
    <source>
        <dbReference type="SMART" id="SM00858"/>
    </source>
</evidence>
<protein>
    <recommendedName>
        <fullName evidence="3 7">Flagella basal body P-ring formation protein FlgA</fullName>
    </recommendedName>
</protein>
<keyword evidence="9" id="KW-0966">Cell projection</keyword>
<dbReference type="Gene3D" id="3.90.1210.10">
    <property type="entry name" value="Antifreeze-like/N-acetylneuraminic acid synthase C-terminal domain"/>
    <property type="match status" value="1"/>
</dbReference>
<dbReference type="EMBL" id="DRGM01000118">
    <property type="protein sequence ID" value="HEA16955.1"/>
    <property type="molecule type" value="Genomic_DNA"/>
</dbReference>
<dbReference type="GO" id="GO:0044780">
    <property type="term" value="P:bacterial-type flagellum assembly"/>
    <property type="evidence" value="ECO:0007669"/>
    <property type="project" value="InterPro"/>
</dbReference>
<evidence type="ECO:0000313" key="9">
    <source>
        <dbReference type="EMBL" id="HEA16955.1"/>
    </source>
</evidence>
<dbReference type="SMART" id="SM00858">
    <property type="entry name" value="SAF"/>
    <property type="match status" value="1"/>
</dbReference>
<evidence type="ECO:0000256" key="4">
    <source>
        <dbReference type="ARBA" id="ARBA00022729"/>
    </source>
</evidence>
<comment type="subcellular location">
    <subcellularLocation>
        <location evidence="1 7">Periplasm</location>
    </subcellularLocation>
</comment>
<dbReference type="Pfam" id="PF13144">
    <property type="entry name" value="ChapFlgA"/>
    <property type="match status" value="1"/>
</dbReference>
<evidence type="ECO:0000256" key="7">
    <source>
        <dbReference type="RuleBase" id="RU362063"/>
    </source>
</evidence>
<sequence length="235" mass="26298">MSLLKKSRRYSVFYFLASLCLVAPLAAQTYSKEQLQELAVSYVYDQLDPATADDKQLNALSLDSRIPDRSCENEPSYTIPTEPPFNRQITVQIKCDDLNGWSQYVHVRMIELTPVIVASENISRGEVIETHHLSLIMKPKHFVRAQYLQDEQLLIGSRSKRNIRSGYPVALNQICMVCKGDNVTIFATIRGLKIKTSGLALEDGTLGEQVKVKNAKSGKVLNARVDGVESVQVII</sequence>
<feature type="chain" id="PRO_5031611500" description="Flagella basal body P-ring formation protein FlgA" evidence="7">
    <location>
        <begin position="27"/>
        <end position="235"/>
    </location>
</feature>
<dbReference type="InterPro" id="IPR013974">
    <property type="entry name" value="SAF"/>
</dbReference>
<dbReference type="Proteomes" id="UP000886188">
    <property type="component" value="Unassembled WGS sequence"/>
</dbReference>
<keyword evidence="5 7" id="KW-0574">Periplasm</keyword>
<dbReference type="InterPro" id="IPR039246">
    <property type="entry name" value="Flagellar_FlgA"/>
</dbReference>
<accession>A0A7V1GEJ3</accession>
<dbReference type="CDD" id="cd11614">
    <property type="entry name" value="SAF_CpaB_FlgA_like"/>
    <property type="match status" value="1"/>
</dbReference>
<keyword evidence="7" id="KW-1005">Bacterial flagellum biogenesis</keyword>
<evidence type="ECO:0000256" key="2">
    <source>
        <dbReference type="ARBA" id="ARBA00010474"/>
    </source>
</evidence>
<dbReference type="PANTHER" id="PTHR36307">
    <property type="entry name" value="FLAGELLA BASAL BODY P-RING FORMATION PROTEIN FLGA"/>
    <property type="match status" value="1"/>
</dbReference>
<keyword evidence="4 7" id="KW-0732">Signal</keyword>
<name>A0A7V1GEJ3_9GAMM</name>
<evidence type="ECO:0000256" key="1">
    <source>
        <dbReference type="ARBA" id="ARBA00004418"/>
    </source>
</evidence>
<dbReference type="NCBIfam" id="TIGR03170">
    <property type="entry name" value="flgA_cterm"/>
    <property type="match status" value="1"/>
</dbReference>
<evidence type="ECO:0000256" key="6">
    <source>
        <dbReference type="ARBA" id="ARBA00025643"/>
    </source>
</evidence>
<gene>
    <name evidence="9" type="primary">flgA</name>
    <name evidence="9" type="ORF">ENH88_11030</name>
</gene>
<organism evidence="9">
    <name type="scientific">Pseudoalteromonas prydzensis</name>
    <dbReference type="NCBI Taxonomy" id="182141"/>
    <lineage>
        <taxon>Bacteria</taxon>
        <taxon>Pseudomonadati</taxon>
        <taxon>Pseudomonadota</taxon>
        <taxon>Gammaproteobacteria</taxon>
        <taxon>Alteromonadales</taxon>
        <taxon>Pseudoalteromonadaceae</taxon>
        <taxon>Pseudoalteromonas</taxon>
    </lineage>
</organism>
<feature type="signal peptide" evidence="7">
    <location>
        <begin position="1"/>
        <end position="26"/>
    </location>
</feature>
<keyword evidence="9" id="KW-0282">Flagellum</keyword>
<comment type="function">
    <text evidence="6 7">Involved in the assembly process of the P-ring formation. It may associate with FlgF on the rod constituting a structure essential for the P-ring assembly or may act as a modulator protein for the P-ring assembly.</text>
</comment>
<dbReference type="PANTHER" id="PTHR36307:SF1">
    <property type="entry name" value="FLAGELLA BASAL BODY P-RING FORMATION PROTEIN FLGA"/>
    <property type="match status" value="1"/>
</dbReference>
<dbReference type="GO" id="GO:0042597">
    <property type="term" value="C:periplasmic space"/>
    <property type="evidence" value="ECO:0007669"/>
    <property type="project" value="UniProtKB-SubCell"/>
</dbReference>
<feature type="domain" description="SAF" evidence="8">
    <location>
        <begin position="113"/>
        <end position="175"/>
    </location>
</feature>
<dbReference type="Gene3D" id="2.30.30.760">
    <property type="match status" value="1"/>
</dbReference>
<evidence type="ECO:0000256" key="5">
    <source>
        <dbReference type="ARBA" id="ARBA00022764"/>
    </source>
</evidence>
<dbReference type="AlphaFoldDB" id="A0A7V1GEJ3"/>
<comment type="similarity">
    <text evidence="2 7">Belongs to the FlgA family.</text>
</comment>
<proteinExistence type="inferred from homology"/>
<reference evidence="9" key="1">
    <citation type="journal article" date="2020" name="mSystems">
        <title>Genome- and Community-Level Interaction Insights into Carbon Utilization and Element Cycling Functions of Hydrothermarchaeota in Hydrothermal Sediment.</title>
        <authorList>
            <person name="Zhou Z."/>
            <person name="Liu Y."/>
            <person name="Xu W."/>
            <person name="Pan J."/>
            <person name="Luo Z.H."/>
            <person name="Li M."/>
        </authorList>
    </citation>
    <scope>NUCLEOTIDE SEQUENCE [LARGE SCALE GENOMIC DNA]</scope>
    <source>
        <strain evidence="9">HyVt-346</strain>
    </source>
</reference>
<dbReference type="RefSeq" id="WP_304182281.1">
    <property type="nucleotide sequence ID" value="NZ_DRGM01000118.1"/>
</dbReference>
<comment type="caution">
    <text evidence="9">The sequence shown here is derived from an EMBL/GenBank/DDBJ whole genome shotgun (WGS) entry which is preliminary data.</text>
</comment>
<keyword evidence="9" id="KW-0969">Cilium</keyword>
<evidence type="ECO:0000256" key="3">
    <source>
        <dbReference type="ARBA" id="ARBA00014754"/>
    </source>
</evidence>